<dbReference type="EMBL" id="CAMKVN010005236">
    <property type="protein sequence ID" value="CAI2188493.1"/>
    <property type="molecule type" value="Genomic_DNA"/>
</dbReference>
<dbReference type="OrthoDB" id="2399195at2759"/>
<dbReference type="SUPFAM" id="SSF81383">
    <property type="entry name" value="F-box domain"/>
    <property type="match status" value="1"/>
</dbReference>
<proteinExistence type="predicted"/>
<name>A0A9W4WUU2_9GLOM</name>
<dbReference type="InterPro" id="IPR036047">
    <property type="entry name" value="F-box-like_dom_sf"/>
</dbReference>
<gene>
    <name evidence="2" type="ORF">FWILDA_LOCUS13608</name>
</gene>
<reference evidence="2" key="1">
    <citation type="submission" date="2022-08" db="EMBL/GenBank/DDBJ databases">
        <authorList>
            <person name="Kallberg Y."/>
            <person name="Tangrot J."/>
            <person name="Rosling A."/>
        </authorList>
    </citation>
    <scope>NUCLEOTIDE SEQUENCE</scope>
    <source>
        <strain evidence="2">Wild A</strain>
    </source>
</reference>
<comment type="caution">
    <text evidence="2">The sequence shown here is derived from an EMBL/GenBank/DDBJ whole genome shotgun (WGS) entry which is preliminary data.</text>
</comment>
<feature type="domain" description="F-box" evidence="1">
    <location>
        <begin position="14"/>
        <end position="43"/>
    </location>
</feature>
<keyword evidence="3" id="KW-1185">Reference proteome</keyword>
<evidence type="ECO:0000259" key="1">
    <source>
        <dbReference type="Pfam" id="PF00646"/>
    </source>
</evidence>
<evidence type="ECO:0000313" key="3">
    <source>
        <dbReference type="Proteomes" id="UP001153678"/>
    </source>
</evidence>
<dbReference type="Pfam" id="PF00646">
    <property type="entry name" value="F-box"/>
    <property type="match status" value="1"/>
</dbReference>
<sequence>MYSKTNSPLKVFSTEILLIIFAETDITTLLSLSSTCKNFRRLASVCLADKFKEQNVGLNLTFEQEHKWRSNITMKFNHVNEENGNFVFQPKIDTRITYYHSAIIKNPNICKISLNNVKSSSTKEFQHQINEPTDDTNLLQKSFGFSIKTRNRICQKIQYVYRTGNGCSHLKVPFGFTYSVVIPPDGTKSRTGERWITPLSFECPPSFFYPDETIVHRIFMSIINYKPIIVKKQLTEKTTISNENQRQCVPFQQQESQILQPILHVPQLENQERTKFKISTRWARGARR</sequence>
<dbReference type="InterPro" id="IPR001810">
    <property type="entry name" value="F-box_dom"/>
</dbReference>
<accession>A0A9W4WUU2</accession>
<protein>
    <submittedName>
        <fullName evidence="2">9141_t:CDS:1</fullName>
    </submittedName>
</protein>
<dbReference type="CDD" id="cd09917">
    <property type="entry name" value="F-box_SF"/>
    <property type="match status" value="1"/>
</dbReference>
<dbReference type="Proteomes" id="UP001153678">
    <property type="component" value="Unassembled WGS sequence"/>
</dbReference>
<dbReference type="AlphaFoldDB" id="A0A9W4WUU2"/>
<evidence type="ECO:0000313" key="2">
    <source>
        <dbReference type="EMBL" id="CAI2188493.1"/>
    </source>
</evidence>
<organism evidence="2 3">
    <name type="scientific">Funneliformis geosporum</name>
    <dbReference type="NCBI Taxonomy" id="1117311"/>
    <lineage>
        <taxon>Eukaryota</taxon>
        <taxon>Fungi</taxon>
        <taxon>Fungi incertae sedis</taxon>
        <taxon>Mucoromycota</taxon>
        <taxon>Glomeromycotina</taxon>
        <taxon>Glomeromycetes</taxon>
        <taxon>Glomerales</taxon>
        <taxon>Glomeraceae</taxon>
        <taxon>Funneliformis</taxon>
    </lineage>
</organism>